<accession>A0A6I1FSA7</accession>
<proteinExistence type="predicted"/>
<evidence type="ECO:0000313" key="3">
    <source>
        <dbReference type="Proteomes" id="UP000429595"/>
    </source>
</evidence>
<name>A0A6I1FSA7_9BACI</name>
<organism evidence="2 3">
    <name type="scientific">Bacillus aerolatus</name>
    <dbReference type="NCBI Taxonomy" id="2653354"/>
    <lineage>
        <taxon>Bacteria</taxon>
        <taxon>Bacillati</taxon>
        <taxon>Bacillota</taxon>
        <taxon>Bacilli</taxon>
        <taxon>Bacillales</taxon>
        <taxon>Bacillaceae</taxon>
        <taxon>Bacillus</taxon>
    </lineage>
</organism>
<dbReference type="AlphaFoldDB" id="A0A6I1FSA7"/>
<keyword evidence="1" id="KW-1133">Transmembrane helix</keyword>
<comment type="caution">
    <text evidence="2">The sequence shown here is derived from an EMBL/GenBank/DDBJ whole genome shotgun (WGS) entry which is preliminary data.</text>
</comment>
<gene>
    <name evidence="2" type="ORF">F9802_15575</name>
</gene>
<keyword evidence="1" id="KW-0472">Membrane</keyword>
<evidence type="ECO:0000256" key="1">
    <source>
        <dbReference type="SAM" id="Phobius"/>
    </source>
</evidence>
<dbReference type="InterPro" id="IPR021324">
    <property type="entry name" value="DUF2929"/>
</dbReference>
<reference evidence="2 3" key="1">
    <citation type="submission" date="2019-10" db="EMBL/GenBank/DDBJ databases">
        <title>Bacillus aerolatum sp. nov., isolated from bioaerosol of sport playgrounds.</title>
        <authorList>
            <person name="Chen P."/>
            <person name="Zhang G."/>
        </authorList>
    </citation>
    <scope>NUCLEOTIDE SEQUENCE [LARGE SCALE GENOMIC DNA]</scope>
    <source>
        <strain evidence="2 3">CX253</strain>
    </source>
</reference>
<dbReference type="RefSeq" id="WP_152153611.1">
    <property type="nucleotide sequence ID" value="NZ_WEIO01000010.1"/>
</dbReference>
<keyword evidence="1" id="KW-0812">Transmembrane</keyword>
<dbReference type="Proteomes" id="UP000429595">
    <property type="component" value="Unassembled WGS sequence"/>
</dbReference>
<protein>
    <submittedName>
        <fullName evidence="2">DUF2929 family protein</fullName>
    </submittedName>
</protein>
<feature type="transmembrane region" description="Helical" evidence="1">
    <location>
        <begin position="32"/>
        <end position="52"/>
    </location>
</feature>
<sequence length="60" mass="6897">MQFIMTFFWTFLLTEMLTYVVSSMNGIEFNFMTGLVLAIAATVLMFVLSTLLTDEHAEQH</sequence>
<keyword evidence="3" id="KW-1185">Reference proteome</keyword>
<dbReference type="EMBL" id="WEIO01000010">
    <property type="protein sequence ID" value="KAB7704979.1"/>
    <property type="molecule type" value="Genomic_DNA"/>
</dbReference>
<evidence type="ECO:0000313" key="2">
    <source>
        <dbReference type="EMBL" id="KAB7704979.1"/>
    </source>
</evidence>
<dbReference type="Pfam" id="PF11151">
    <property type="entry name" value="DUF2929"/>
    <property type="match status" value="1"/>
</dbReference>